<evidence type="ECO:0000256" key="4">
    <source>
        <dbReference type="ARBA" id="ARBA00022692"/>
    </source>
</evidence>
<dbReference type="InterPro" id="IPR007353">
    <property type="entry name" value="DUF421"/>
</dbReference>
<keyword evidence="6 8" id="KW-0472">Membrane</keyword>
<dbReference type="RefSeq" id="WP_042207852.1">
    <property type="nucleotide sequence ID" value="NZ_CP009288.1"/>
</dbReference>
<dbReference type="InterPro" id="IPR023090">
    <property type="entry name" value="UPF0702_alpha/beta_dom_sf"/>
</dbReference>
<feature type="region of interest" description="Disordered" evidence="7">
    <location>
        <begin position="149"/>
        <end position="194"/>
    </location>
</feature>
<name>A0A089HUL4_PAEDU</name>
<evidence type="ECO:0000256" key="5">
    <source>
        <dbReference type="ARBA" id="ARBA00022989"/>
    </source>
</evidence>
<dbReference type="EMBL" id="CP009288">
    <property type="protein sequence ID" value="AIQ14053.1"/>
    <property type="molecule type" value="Genomic_DNA"/>
</dbReference>
<evidence type="ECO:0000256" key="1">
    <source>
        <dbReference type="ARBA" id="ARBA00004651"/>
    </source>
</evidence>
<evidence type="ECO:0000256" key="2">
    <source>
        <dbReference type="ARBA" id="ARBA00006448"/>
    </source>
</evidence>
<accession>A0A089HUL4</accession>
<feature type="transmembrane region" description="Helical" evidence="8">
    <location>
        <begin position="6"/>
        <end position="23"/>
    </location>
</feature>
<feature type="compositionally biased region" description="Polar residues" evidence="7">
    <location>
        <begin position="153"/>
        <end position="165"/>
    </location>
</feature>
<gene>
    <name evidence="10" type="ORF">PDUR_20630</name>
</gene>
<dbReference type="PANTHER" id="PTHR34582:SF6">
    <property type="entry name" value="UPF0702 TRANSMEMBRANE PROTEIN YCAP"/>
    <property type="match status" value="1"/>
</dbReference>
<dbReference type="STRING" id="44251.PDUR_20630"/>
<keyword evidence="11" id="KW-1185">Reference proteome</keyword>
<proteinExistence type="inferred from homology"/>
<evidence type="ECO:0000256" key="7">
    <source>
        <dbReference type="SAM" id="MobiDB-lite"/>
    </source>
</evidence>
<comment type="similarity">
    <text evidence="2">Belongs to the UPF0702 family.</text>
</comment>
<dbReference type="KEGG" id="pdu:PDUR_20630"/>
<dbReference type="eggNOG" id="COG2323">
    <property type="taxonomic scope" value="Bacteria"/>
</dbReference>
<feature type="compositionally biased region" description="Low complexity" evidence="7">
    <location>
        <begin position="166"/>
        <end position="184"/>
    </location>
</feature>
<feature type="transmembrane region" description="Helical" evidence="8">
    <location>
        <begin position="35"/>
        <end position="52"/>
    </location>
</feature>
<comment type="subcellular location">
    <subcellularLocation>
        <location evidence="1">Cell membrane</location>
        <topology evidence="1">Multi-pass membrane protein</topology>
    </subcellularLocation>
</comment>
<evidence type="ECO:0000256" key="3">
    <source>
        <dbReference type="ARBA" id="ARBA00022475"/>
    </source>
</evidence>
<evidence type="ECO:0000256" key="6">
    <source>
        <dbReference type="ARBA" id="ARBA00023136"/>
    </source>
</evidence>
<keyword evidence="5 8" id="KW-1133">Transmembrane helix</keyword>
<dbReference type="Gene3D" id="3.30.240.20">
    <property type="entry name" value="bsu07140 like domains"/>
    <property type="match status" value="2"/>
</dbReference>
<dbReference type="Pfam" id="PF04239">
    <property type="entry name" value="DUF421"/>
    <property type="match status" value="1"/>
</dbReference>
<dbReference type="PANTHER" id="PTHR34582">
    <property type="entry name" value="UPF0702 TRANSMEMBRANE PROTEIN YCAP"/>
    <property type="match status" value="1"/>
</dbReference>
<keyword evidence="4 8" id="KW-0812">Transmembrane</keyword>
<sequence>MLWHISVHIFLTLLMYFFIFLSMRIMGKREIGKLSLFDLTISILIAEIAVFAIEDIKRPLYDSIVPMVTLVLIQVVLAQFSLKSRKLRLLIDGKPSILIADGKIQRKEMRKLRYNIDDLLLQLRGQNITSPADVEFAILEPTGQLTVIEKNNDVSSSNRSGNSKYDNSSIRNSNIRNSSSDSSSGSEARGIGQDFPKDKIRYEGLPVPLIMDGKVQDDNLEMIGKTRFWLRNQIRQKGVSDFRDVFLCSIDHKGKLYVDHIRSK</sequence>
<keyword evidence="3" id="KW-1003">Cell membrane</keyword>
<dbReference type="OrthoDB" id="1682423at2"/>
<feature type="transmembrane region" description="Helical" evidence="8">
    <location>
        <begin position="64"/>
        <end position="82"/>
    </location>
</feature>
<evidence type="ECO:0000259" key="9">
    <source>
        <dbReference type="Pfam" id="PF04239"/>
    </source>
</evidence>
<protein>
    <submittedName>
        <fullName evidence="10">Membrane protein</fullName>
    </submittedName>
</protein>
<dbReference type="GO" id="GO:0005886">
    <property type="term" value="C:plasma membrane"/>
    <property type="evidence" value="ECO:0007669"/>
    <property type="project" value="UniProtKB-SubCell"/>
</dbReference>
<evidence type="ECO:0000256" key="8">
    <source>
        <dbReference type="SAM" id="Phobius"/>
    </source>
</evidence>
<reference evidence="10 11" key="1">
    <citation type="submission" date="2014-08" db="EMBL/GenBank/DDBJ databases">
        <title>Comparative genomics of the Paenibacillus odorifer group.</title>
        <authorList>
            <person name="den Bakker H.C."/>
            <person name="Tsai Y.-C."/>
            <person name="Martin N."/>
            <person name="Korlach J."/>
            <person name="Wiedmann M."/>
        </authorList>
    </citation>
    <scope>NUCLEOTIDE SEQUENCE [LARGE SCALE GENOMIC DNA]</scope>
    <source>
        <strain evidence="10 11">DSM 1735</strain>
    </source>
</reference>
<dbReference type="AlphaFoldDB" id="A0A089HUL4"/>
<dbReference type="Proteomes" id="UP000029409">
    <property type="component" value="Chromosome"/>
</dbReference>
<evidence type="ECO:0000313" key="11">
    <source>
        <dbReference type="Proteomes" id="UP000029409"/>
    </source>
</evidence>
<feature type="domain" description="YetF C-terminal" evidence="9">
    <location>
        <begin position="83"/>
        <end position="250"/>
    </location>
</feature>
<organism evidence="10 11">
    <name type="scientific">Paenibacillus durus</name>
    <name type="common">Paenibacillus azotofixans</name>
    <dbReference type="NCBI Taxonomy" id="44251"/>
    <lineage>
        <taxon>Bacteria</taxon>
        <taxon>Bacillati</taxon>
        <taxon>Bacillota</taxon>
        <taxon>Bacilli</taxon>
        <taxon>Bacillales</taxon>
        <taxon>Paenibacillaceae</taxon>
        <taxon>Paenibacillus</taxon>
    </lineage>
</organism>
<evidence type="ECO:0000313" key="10">
    <source>
        <dbReference type="EMBL" id="AIQ14053.1"/>
    </source>
</evidence>